<evidence type="ECO:0000313" key="4">
    <source>
        <dbReference type="Proteomes" id="UP001264980"/>
    </source>
</evidence>
<dbReference type="InterPro" id="IPR026866">
    <property type="entry name" value="CR006_AAA"/>
</dbReference>
<reference evidence="3 4" key="1">
    <citation type="submission" date="2023-07" db="EMBL/GenBank/DDBJ databases">
        <title>Sorghum-associated microbial communities from plants grown in Nebraska, USA.</title>
        <authorList>
            <person name="Schachtman D."/>
        </authorList>
    </citation>
    <scope>NUCLEOTIDE SEQUENCE [LARGE SCALE GENOMIC DNA]</scope>
    <source>
        <strain evidence="3 4">BE57</strain>
    </source>
</reference>
<dbReference type="Proteomes" id="UP001264980">
    <property type="component" value="Unassembled WGS sequence"/>
</dbReference>
<name>A0ABU1QQM5_9BACT</name>
<keyword evidence="4" id="KW-1185">Reference proteome</keyword>
<evidence type="ECO:0000256" key="1">
    <source>
        <dbReference type="SAM" id="Coils"/>
    </source>
</evidence>
<comment type="caution">
    <text evidence="3">The sequence shown here is derived from an EMBL/GenBank/DDBJ whole genome shotgun (WGS) entry which is preliminary data.</text>
</comment>
<dbReference type="PANTHER" id="PTHR32114">
    <property type="entry name" value="ABC TRANSPORTER ABCH.3"/>
    <property type="match status" value="1"/>
</dbReference>
<protein>
    <submittedName>
        <fullName evidence="3">Wobble nucleotide-excising tRNase</fullName>
    </submittedName>
</protein>
<evidence type="ECO:0000259" key="2">
    <source>
        <dbReference type="Pfam" id="PF13166"/>
    </source>
</evidence>
<dbReference type="Gene3D" id="3.40.50.300">
    <property type="entry name" value="P-loop containing nucleotide triphosphate hydrolases"/>
    <property type="match status" value="1"/>
</dbReference>
<feature type="domain" description="Protein CR006 P-loop" evidence="2">
    <location>
        <begin position="12"/>
        <end position="707"/>
    </location>
</feature>
<gene>
    <name evidence="3" type="ORF">J2W84_000468</name>
</gene>
<dbReference type="EMBL" id="JAVDTI010000001">
    <property type="protein sequence ID" value="MDR6803431.1"/>
    <property type="molecule type" value="Genomic_DNA"/>
</dbReference>
<sequence>MIGKVKVHKVASFKNPTILESDKKVNLIYGLNGTGKSTISNLFYKSNHSDFKDCSIEGIEDVDVLVYNQTFIQDNFFETENINGIFTLSQANKEAEIEIAKSEQTLQSLQQQKASIGARISELRSDLETKINNAKTKIWEIKTKYSGGDRVLEFCLEGLKSDGTRLLNYLESIPKSETRPTLTIEAIKEEANSLIGEQAQKYPKLDPIKQVPENLENNPIFKKQIVGNKNSSVSEFISKLNNSDWILSGLTYLSNSVDSENQQCPFCQQETISTALISDIRNYFDEAYEMDVNSLKTALNEYICLTTSVLNKAPFDNPKCDNFRKDIESHFSDLTKTTTENIRLIEYKIQSPSQPINLTPIKSILNELASIVSTTNQLIEEHNDKIDSKGKAVANLKSIFWQINRWDYDQTLSNLSLDRNAFGQKLIEAEQTIESINKEIIFHKTNISNQQKKTINIDQAITSINNSLLDLGIDGFSIVKHSDVLYKIKRQESDSKIFHSLSEGEKMIISFLYFLELCRGRRNSTSLARKKIVVIDDPISSLSHIYVFNIGRLIMNEFMSSNKYEQIFILTHSLYFFYELTDTKKERRDVNQKLFRLRKNENGSEILIMKYEEIQNDYQSYWHIVNDKDQPPALIANCMRNIIEYFYNFVEKSDLNVVFQKKEMQEAKFQAFNRYINRESHSLGQNIFDIKEFDYDHFREAFATMFKICGYEDHYKKMAK</sequence>
<dbReference type="SUPFAM" id="SSF52540">
    <property type="entry name" value="P-loop containing nucleoside triphosphate hydrolases"/>
    <property type="match status" value="1"/>
</dbReference>
<dbReference type="InterPro" id="IPR027417">
    <property type="entry name" value="P-loop_NTPase"/>
</dbReference>
<keyword evidence="1" id="KW-0175">Coiled coil</keyword>
<proteinExistence type="predicted"/>
<dbReference type="Pfam" id="PF13166">
    <property type="entry name" value="AAA_13"/>
    <property type="match status" value="1"/>
</dbReference>
<evidence type="ECO:0000313" key="3">
    <source>
        <dbReference type="EMBL" id="MDR6803431.1"/>
    </source>
</evidence>
<accession>A0ABU1QQM5</accession>
<dbReference type="RefSeq" id="WP_309980873.1">
    <property type="nucleotide sequence ID" value="NZ_JAVDTI010000001.1"/>
</dbReference>
<feature type="coiled-coil region" evidence="1">
    <location>
        <begin position="92"/>
        <end position="126"/>
    </location>
</feature>
<dbReference type="PANTHER" id="PTHR32114:SF2">
    <property type="entry name" value="ABC TRANSPORTER ABCH.3"/>
    <property type="match status" value="1"/>
</dbReference>
<organism evidence="3 4">
    <name type="scientific">Dyadobacter fermentans</name>
    <dbReference type="NCBI Taxonomy" id="94254"/>
    <lineage>
        <taxon>Bacteria</taxon>
        <taxon>Pseudomonadati</taxon>
        <taxon>Bacteroidota</taxon>
        <taxon>Cytophagia</taxon>
        <taxon>Cytophagales</taxon>
        <taxon>Spirosomataceae</taxon>
        <taxon>Dyadobacter</taxon>
    </lineage>
</organism>